<evidence type="ECO:0000313" key="5">
    <source>
        <dbReference type="Proteomes" id="UP001595690"/>
    </source>
</evidence>
<evidence type="ECO:0000256" key="1">
    <source>
        <dbReference type="SAM" id="MobiDB-lite"/>
    </source>
</evidence>
<feature type="transmembrane region" description="Helical" evidence="2">
    <location>
        <begin position="273"/>
        <end position="290"/>
    </location>
</feature>
<keyword evidence="2" id="KW-0472">Membrane</keyword>
<keyword evidence="2" id="KW-0812">Transmembrane</keyword>
<keyword evidence="5" id="KW-1185">Reference proteome</keyword>
<feature type="transmembrane region" description="Helical" evidence="2">
    <location>
        <begin position="72"/>
        <end position="93"/>
    </location>
</feature>
<evidence type="ECO:0000259" key="3">
    <source>
        <dbReference type="Pfam" id="PF01757"/>
    </source>
</evidence>
<dbReference type="PANTHER" id="PTHR23028">
    <property type="entry name" value="ACETYLTRANSFERASE"/>
    <property type="match status" value="1"/>
</dbReference>
<feature type="transmembrane region" description="Helical" evidence="2">
    <location>
        <begin position="160"/>
        <end position="183"/>
    </location>
</feature>
<feature type="transmembrane region" description="Helical" evidence="2">
    <location>
        <begin position="310"/>
        <end position="325"/>
    </location>
</feature>
<dbReference type="RefSeq" id="WP_382372560.1">
    <property type="nucleotide sequence ID" value="NZ_JBHRZI010000011.1"/>
</dbReference>
<protein>
    <submittedName>
        <fullName evidence="4">Acyltransferase family protein</fullName>
        <ecNumber evidence="4">2.3.-.-</ecNumber>
    </submittedName>
</protein>
<feature type="domain" description="Acyltransferase 3" evidence="3">
    <location>
        <begin position="20"/>
        <end position="345"/>
    </location>
</feature>
<feature type="transmembrane region" description="Helical" evidence="2">
    <location>
        <begin position="105"/>
        <end position="127"/>
    </location>
</feature>
<dbReference type="EC" id="2.3.-.-" evidence="4"/>
<dbReference type="Pfam" id="PF01757">
    <property type="entry name" value="Acyl_transf_3"/>
    <property type="match status" value="1"/>
</dbReference>
<dbReference type="GO" id="GO:0016746">
    <property type="term" value="F:acyltransferase activity"/>
    <property type="evidence" value="ECO:0007669"/>
    <property type="project" value="UniProtKB-KW"/>
</dbReference>
<feature type="transmembrane region" description="Helical" evidence="2">
    <location>
        <begin position="190"/>
        <end position="207"/>
    </location>
</feature>
<keyword evidence="2" id="KW-1133">Transmembrane helix</keyword>
<reference evidence="5" key="1">
    <citation type="journal article" date="2019" name="Int. J. Syst. Evol. Microbiol.">
        <title>The Global Catalogue of Microorganisms (GCM) 10K type strain sequencing project: providing services to taxonomists for standard genome sequencing and annotation.</title>
        <authorList>
            <consortium name="The Broad Institute Genomics Platform"/>
            <consortium name="The Broad Institute Genome Sequencing Center for Infectious Disease"/>
            <person name="Wu L."/>
            <person name="Ma J."/>
        </authorList>
    </citation>
    <scope>NUCLEOTIDE SEQUENCE [LARGE SCALE GENOMIC DNA]</scope>
    <source>
        <strain evidence="5">CGMCC 4.7405</strain>
    </source>
</reference>
<dbReference type="InterPro" id="IPR050879">
    <property type="entry name" value="Acyltransferase_3"/>
</dbReference>
<feature type="transmembrane region" description="Helical" evidence="2">
    <location>
        <begin position="242"/>
        <end position="261"/>
    </location>
</feature>
<accession>A0ABV8BS74</accession>
<dbReference type="InterPro" id="IPR002656">
    <property type="entry name" value="Acyl_transf_3_dom"/>
</dbReference>
<sequence>MQRWSIPLTEAKPAAKSRVAFVDIGRAVAALLVVYSHLSEQWVAKVEGDDSPVFSFVDALTSDPMHMGLQGIGQIAVPFFFLVSGFVVTPIAMKQGQWRFAVNRAVRVYIPMAFVVLLTALVIGLGADAHAVVVGKNHDITLWTIITNALVINYLIVPQVVLVGVAWTLVVEVIFYVLLVLLLPVLKRQVWLAIAIMLVFVFIVLMSRREFGASWALFAVNVSYLPIPLIGQIIWATTTKRIPLWLGGLYFGLAWSLYVLADHLKMGRLDTSYNLALMIAVLCFFVGLFAEPRLRERKIWIALSERSYSIYLLHGLVAFGLLSLMRPSWPLWLAMPLAVIGLFLVVEVSYRLVEKPSHVLARKLSRRARPAPASPEIVAAEVTVELPRLRARVERPADEEQTTLLPRYPANDPDETRRRRRLEDSATQAISVASLLAKQEQAGQRRDHRATNRPAQ</sequence>
<comment type="caution">
    <text evidence="4">The sequence shown here is derived from an EMBL/GenBank/DDBJ whole genome shotgun (WGS) entry which is preliminary data.</text>
</comment>
<organism evidence="4 5">
    <name type="scientific">Lentzea rhizosphaerae</name>
    <dbReference type="NCBI Taxonomy" id="2041025"/>
    <lineage>
        <taxon>Bacteria</taxon>
        <taxon>Bacillati</taxon>
        <taxon>Actinomycetota</taxon>
        <taxon>Actinomycetes</taxon>
        <taxon>Pseudonocardiales</taxon>
        <taxon>Pseudonocardiaceae</taxon>
        <taxon>Lentzea</taxon>
    </lineage>
</organism>
<dbReference type="Proteomes" id="UP001595690">
    <property type="component" value="Unassembled WGS sequence"/>
</dbReference>
<gene>
    <name evidence="4" type="ORF">ACFOWZ_14795</name>
</gene>
<feature type="region of interest" description="Disordered" evidence="1">
    <location>
        <begin position="436"/>
        <end position="456"/>
    </location>
</feature>
<keyword evidence="4" id="KW-0808">Transferase</keyword>
<proteinExistence type="predicted"/>
<feature type="transmembrane region" description="Helical" evidence="2">
    <location>
        <begin position="213"/>
        <end position="235"/>
    </location>
</feature>
<dbReference type="EMBL" id="JBHRZI010000011">
    <property type="protein sequence ID" value="MFC3892745.1"/>
    <property type="molecule type" value="Genomic_DNA"/>
</dbReference>
<feature type="region of interest" description="Disordered" evidence="1">
    <location>
        <begin position="394"/>
        <end position="424"/>
    </location>
</feature>
<keyword evidence="4" id="KW-0012">Acyltransferase</keyword>
<dbReference type="PANTHER" id="PTHR23028:SF131">
    <property type="entry name" value="BLR2367 PROTEIN"/>
    <property type="match status" value="1"/>
</dbReference>
<evidence type="ECO:0000256" key="2">
    <source>
        <dbReference type="SAM" id="Phobius"/>
    </source>
</evidence>
<feature type="transmembrane region" description="Helical" evidence="2">
    <location>
        <begin position="331"/>
        <end position="353"/>
    </location>
</feature>
<evidence type="ECO:0000313" key="4">
    <source>
        <dbReference type="EMBL" id="MFC3892745.1"/>
    </source>
</evidence>
<name>A0ABV8BS74_9PSEU</name>
<feature type="compositionally biased region" description="Basic and acidic residues" evidence="1">
    <location>
        <begin position="414"/>
        <end position="424"/>
    </location>
</feature>